<feature type="chain" id="PRO_5038986444" description="Ig-like domain-containing protein" evidence="10">
    <location>
        <begin position="22"/>
        <end position="1249"/>
    </location>
</feature>
<dbReference type="Pfam" id="PF13330">
    <property type="entry name" value="Mucin2_WxxW"/>
    <property type="match status" value="1"/>
</dbReference>
<evidence type="ECO:0000256" key="4">
    <source>
        <dbReference type="ARBA" id="ARBA00022685"/>
    </source>
</evidence>
<dbReference type="AlphaFoldDB" id="A0A9D3X316"/>
<evidence type="ECO:0000313" key="13">
    <source>
        <dbReference type="Proteomes" id="UP000827986"/>
    </source>
</evidence>
<dbReference type="Gene3D" id="2.60.40.10">
    <property type="entry name" value="Immunoglobulins"/>
    <property type="match status" value="1"/>
</dbReference>
<dbReference type="Gene3D" id="2.60.40.1120">
    <property type="entry name" value="Carboxypeptidase-like, regulatory domain"/>
    <property type="match status" value="1"/>
</dbReference>
<evidence type="ECO:0000256" key="9">
    <source>
        <dbReference type="SAM" id="MobiDB-lite"/>
    </source>
</evidence>
<dbReference type="InterPro" id="IPR039675">
    <property type="entry name" value="CILP1/CILP2"/>
</dbReference>
<gene>
    <name evidence="12" type="ORF">KIL84_008525</name>
</gene>
<dbReference type="InterPro" id="IPR056257">
    <property type="entry name" value="CILP-1/2_8th"/>
</dbReference>
<dbReference type="SUPFAM" id="SSF48726">
    <property type="entry name" value="Immunoglobulin"/>
    <property type="match status" value="1"/>
</dbReference>
<dbReference type="SUPFAM" id="SSF49464">
    <property type="entry name" value="Carboxypeptidase regulatory domain-like"/>
    <property type="match status" value="1"/>
</dbReference>
<dbReference type="InterPro" id="IPR000884">
    <property type="entry name" value="TSP1_rpt"/>
</dbReference>
<keyword evidence="3" id="KW-0272">Extracellular matrix</keyword>
<keyword evidence="5 10" id="KW-0732">Signal</keyword>
<dbReference type="InterPro" id="IPR036383">
    <property type="entry name" value="TSP1_rpt_sf"/>
</dbReference>
<dbReference type="PROSITE" id="PS50092">
    <property type="entry name" value="TSP1"/>
    <property type="match status" value="2"/>
</dbReference>
<keyword evidence="7" id="KW-0325">Glycoprotein</keyword>
<dbReference type="EMBL" id="JAHDVG010000479">
    <property type="protein sequence ID" value="KAH1174534.1"/>
    <property type="molecule type" value="Genomic_DNA"/>
</dbReference>
<dbReference type="InterPro" id="IPR056256">
    <property type="entry name" value="CILP-1/2_b-sand_dom2"/>
</dbReference>
<dbReference type="GO" id="GO:0005615">
    <property type="term" value="C:extracellular space"/>
    <property type="evidence" value="ECO:0007669"/>
    <property type="project" value="TreeGrafter"/>
</dbReference>
<dbReference type="SUPFAM" id="SSF82895">
    <property type="entry name" value="TSP-1 type 1 repeat"/>
    <property type="match status" value="2"/>
</dbReference>
<organism evidence="12 13">
    <name type="scientific">Mauremys mutica</name>
    <name type="common">yellowpond turtle</name>
    <dbReference type="NCBI Taxonomy" id="74926"/>
    <lineage>
        <taxon>Eukaryota</taxon>
        <taxon>Metazoa</taxon>
        <taxon>Chordata</taxon>
        <taxon>Craniata</taxon>
        <taxon>Vertebrata</taxon>
        <taxon>Euteleostomi</taxon>
        <taxon>Archelosauria</taxon>
        <taxon>Testudinata</taxon>
        <taxon>Testudines</taxon>
        <taxon>Cryptodira</taxon>
        <taxon>Durocryptodira</taxon>
        <taxon>Testudinoidea</taxon>
        <taxon>Geoemydidae</taxon>
        <taxon>Geoemydinae</taxon>
        <taxon>Mauremys</taxon>
    </lineage>
</organism>
<keyword evidence="4" id="KW-0165">Cleavage on pair of basic residues</keyword>
<dbReference type="InterPro" id="IPR003599">
    <property type="entry name" value="Ig_sub"/>
</dbReference>
<evidence type="ECO:0000256" key="2">
    <source>
        <dbReference type="ARBA" id="ARBA00022525"/>
    </source>
</evidence>
<evidence type="ECO:0000256" key="3">
    <source>
        <dbReference type="ARBA" id="ARBA00022530"/>
    </source>
</evidence>
<dbReference type="CDD" id="cd00096">
    <property type="entry name" value="Ig"/>
    <property type="match status" value="1"/>
</dbReference>
<evidence type="ECO:0000256" key="8">
    <source>
        <dbReference type="ARBA" id="ARBA00023319"/>
    </source>
</evidence>
<dbReference type="Pfam" id="PF00090">
    <property type="entry name" value="TSP_1"/>
    <property type="match status" value="2"/>
</dbReference>
<dbReference type="Gene3D" id="2.20.100.10">
    <property type="entry name" value="Thrombospondin type-1 (TSP1) repeat"/>
    <property type="match status" value="2"/>
</dbReference>
<dbReference type="Pfam" id="PF13620">
    <property type="entry name" value="CarboxypepD_reg"/>
    <property type="match status" value="1"/>
</dbReference>
<dbReference type="InterPro" id="IPR036179">
    <property type="entry name" value="Ig-like_dom_sf"/>
</dbReference>
<dbReference type="Pfam" id="PF23599">
    <property type="entry name" value="CILP_C"/>
    <property type="match status" value="1"/>
</dbReference>
<dbReference type="Pfam" id="PF23591">
    <property type="entry name" value="CILP"/>
    <property type="match status" value="1"/>
</dbReference>
<comment type="subcellular location">
    <subcellularLocation>
        <location evidence="1">Secreted</location>
        <location evidence="1">Extracellular space</location>
        <location evidence="1">Extracellular matrix</location>
    </subcellularLocation>
</comment>
<reference evidence="12" key="1">
    <citation type="submission" date="2021-09" db="EMBL/GenBank/DDBJ databases">
        <title>The genome of Mauremys mutica provides insights into the evolution of semi-aquatic lifestyle.</title>
        <authorList>
            <person name="Gong S."/>
            <person name="Gao Y."/>
        </authorList>
    </citation>
    <scope>NUCLEOTIDE SEQUENCE</scope>
    <source>
        <strain evidence="12">MM-2020</strain>
        <tissue evidence="12">Muscle</tissue>
    </source>
</reference>
<protein>
    <recommendedName>
        <fullName evidence="11">Ig-like domain-containing protein</fullName>
    </recommendedName>
</protein>
<evidence type="ECO:0000259" key="11">
    <source>
        <dbReference type="PROSITE" id="PS50835"/>
    </source>
</evidence>
<dbReference type="SMART" id="SM00409">
    <property type="entry name" value="IG"/>
    <property type="match status" value="1"/>
</dbReference>
<feature type="region of interest" description="Disordered" evidence="9">
    <location>
        <begin position="22"/>
        <end position="52"/>
    </location>
</feature>
<name>A0A9D3X316_9SAUR</name>
<proteinExistence type="predicted"/>
<feature type="region of interest" description="Disordered" evidence="9">
    <location>
        <begin position="1225"/>
        <end position="1249"/>
    </location>
</feature>
<feature type="domain" description="Ig-like" evidence="11">
    <location>
        <begin position="366"/>
        <end position="450"/>
    </location>
</feature>
<dbReference type="InterPro" id="IPR056258">
    <property type="entry name" value="CILP-1/2_C"/>
</dbReference>
<keyword evidence="2" id="KW-0964">Secreted</keyword>
<dbReference type="PROSITE" id="PS50835">
    <property type="entry name" value="IG_LIKE"/>
    <property type="match status" value="1"/>
</dbReference>
<comment type="caution">
    <text evidence="12">The sequence shown here is derived from an EMBL/GenBank/DDBJ whole genome shotgun (WGS) entry which is preliminary data.</text>
</comment>
<dbReference type="InterPro" id="IPR003598">
    <property type="entry name" value="Ig_sub2"/>
</dbReference>
<dbReference type="Pfam" id="PF23708">
    <property type="entry name" value="CILP_5th"/>
    <property type="match status" value="1"/>
</dbReference>
<keyword evidence="6" id="KW-1015">Disulfide bond</keyword>
<feature type="signal peptide" evidence="10">
    <location>
        <begin position="1"/>
        <end position="21"/>
    </location>
</feature>
<dbReference type="InterPro" id="IPR013783">
    <property type="entry name" value="Ig-like_fold"/>
</dbReference>
<dbReference type="PANTHER" id="PTHR15031:SF0">
    <property type="entry name" value="CARTILAGE INTERMEDIATE LAYER PROTEIN 2"/>
    <property type="match status" value="1"/>
</dbReference>
<evidence type="ECO:0000256" key="1">
    <source>
        <dbReference type="ARBA" id="ARBA00004498"/>
    </source>
</evidence>
<dbReference type="Pfam" id="PF23730">
    <property type="entry name" value="CILP_8th"/>
    <property type="match status" value="1"/>
</dbReference>
<dbReference type="SMART" id="SM00408">
    <property type="entry name" value="IGc2"/>
    <property type="match status" value="1"/>
</dbReference>
<dbReference type="InterPro" id="IPR056255">
    <property type="entry name" value="CILP-1/2_dom"/>
</dbReference>
<dbReference type="SMART" id="SM00209">
    <property type="entry name" value="TSP1"/>
    <property type="match status" value="2"/>
</dbReference>
<dbReference type="PANTHER" id="PTHR15031">
    <property type="entry name" value="CARTILAGE INTERMEDIATE LAYER PROTEIN CLIP"/>
    <property type="match status" value="1"/>
</dbReference>
<dbReference type="Pfam" id="PF13927">
    <property type="entry name" value="Ig_3"/>
    <property type="match status" value="1"/>
</dbReference>
<evidence type="ECO:0000256" key="6">
    <source>
        <dbReference type="ARBA" id="ARBA00023157"/>
    </source>
</evidence>
<sequence>MVRLTPALLLLAAASLALALARDPRQDDSRPANTNVLGKHRKKRPDGKPLRMDTAGATEWTSWFNVDHPGGEGDYESLEAVRFYYRERVCTQPVSIQARTTEWELPEDVGEIVHYSPEKGFWCINREQPGGRTCSNYHVRFLCPVEHDDWSHWSAWSACSRPTCGGSGLQTRQRSCLNSQPLSLLQPVCAGKATQRRACSSGPCTDAGWSEWGAWSPCSKSCGSGGKRVRRRSCKKPESSHCVGRPSEAQKCARTPCPACQLSCALGAANKNCSSCTCQYHTLVGTVLSAEGAALANAQVSLKAKPRAVLARTDHRGSFSIRGVCAGSGANVTVQLETFAPGEAQIVSNGSRRSSVQVTLQRLEKPYMVTHPESKVRVAGQGVTLCCAASGNPLPTKYYWYHNGTLLDRKLHRYKSSLVLRDLELRQAGFYHCKASTDVGSIKSSPASLTVTGQGEPSCQAEPEEYLIKLPSECFQEAGRSPYYNVGRCPDVRCAGSLKDELQCRDGAGHCCRVRRMEVREIRCAGSVLPVKVVAECGCERCARPKILVHGRVTAADNGEPLRFGQIFLGKENIGFTGYKGTFAIDVPPDTRRLVVRFVDRLQKFVDTVKVLPFDPRGGAVYQDIKVMRKKEPVDLDSTQANTILLGGLEGQEPVGEMVLPAGSFLRPNGEVYNGTVKASVTFLDPRDLTTAAAASSDLNFINAEGDLFPLRTYGMFSVDFRESESSQVLRTGRVQVRVDAEHVRMPEHLQKMKLWSLNPETGLWEEEGAFRRAKERRGKREERAFLVGNVEIRERRLFNLDVPESRRCFVKVRAYINEKFIPSEQLEGVVVTLINLEPEPGYSSNPRAWGRFDSVLTGPNGACLPAFCDGQRADAYTAYVTATIGGEELEAVPSSPKLNPNAVGVSQPYLNKLGYRRTDHDDPRLKKTAFQINLAKPNPNNIDEVNGPIYAYRSLRECEEAPVSANHFRFYRVEVDKYEYNVVPFKESDLASWTGDYLSWWPNPQEFRACYIKVKISGPQEYMVRSRSVGGSHPRTRGRLYGLRDTRSVRDMEIYNTSAACVEFKCSGMLFDQSLIDRTLVSIIPQGSCRRTAVNSLLREYLGRHPPVVENNDTAVFNMLAPVDPLGHNYGIYTVTDQNPRLAKEIAIGRCFDGTSDGFSREMKSDVGTALTFYCQEKPITRQSFFQRLLSSPVDTLTEVRREMRGNEQLRAPSQVVAYPAGLRTGFSTQTRRTPSSRRRMGLSRAQQ</sequence>
<dbReference type="FunFam" id="2.60.40.10:FF:001254">
    <property type="entry name" value="Cartilage intermediate layer protein 2"/>
    <property type="match status" value="1"/>
</dbReference>
<keyword evidence="13" id="KW-1185">Reference proteome</keyword>
<evidence type="ECO:0000256" key="7">
    <source>
        <dbReference type="ARBA" id="ARBA00023180"/>
    </source>
</evidence>
<keyword evidence="8" id="KW-0393">Immunoglobulin domain</keyword>
<dbReference type="InterPro" id="IPR025155">
    <property type="entry name" value="WxxW_domain"/>
</dbReference>
<evidence type="ECO:0000256" key="5">
    <source>
        <dbReference type="ARBA" id="ARBA00022729"/>
    </source>
</evidence>
<dbReference type="Proteomes" id="UP000827986">
    <property type="component" value="Unassembled WGS sequence"/>
</dbReference>
<evidence type="ECO:0000256" key="10">
    <source>
        <dbReference type="SAM" id="SignalP"/>
    </source>
</evidence>
<evidence type="ECO:0000313" key="12">
    <source>
        <dbReference type="EMBL" id="KAH1174534.1"/>
    </source>
</evidence>
<accession>A0A9D3X316</accession>
<dbReference type="InterPro" id="IPR007110">
    <property type="entry name" value="Ig-like_dom"/>
</dbReference>
<dbReference type="InterPro" id="IPR008969">
    <property type="entry name" value="CarboxyPept-like_regulatory"/>
</dbReference>